<feature type="region of interest" description="Disordered" evidence="1">
    <location>
        <begin position="172"/>
        <end position="212"/>
    </location>
</feature>
<dbReference type="EMBL" id="VSRR010012351">
    <property type="protein sequence ID" value="MPC54430.1"/>
    <property type="molecule type" value="Genomic_DNA"/>
</dbReference>
<protein>
    <submittedName>
        <fullName evidence="2">Uncharacterized protein</fullName>
    </submittedName>
</protein>
<sequence length="212" mass="23356">MTKLAEELETLVCHAYPMAAEDMVTTLTWDYFVDALQDWELQLYVKKPTETQVYGGGTGFCGSCWGCVAYSTFKDIVQVGNKAKLDIDIVQGPRESVTQHWVSEEVLPLYISKIKDPCCLLGLESLDYLIKVGACVNLWNQKLIILGDKVPLSLGADLTVVTTVGQVHLAPETQSRVPSKSAKKTAGKEGAKEYSGPLEQANSCRKSTYQKE</sequence>
<reference evidence="2 3" key="1">
    <citation type="submission" date="2019-05" db="EMBL/GenBank/DDBJ databases">
        <title>Another draft genome of Portunus trituberculatus and its Hox gene families provides insights of decapod evolution.</title>
        <authorList>
            <person name="Jeong J.-H."/>
            <person name="Song I."/>
            <person name="Kim S."/>
            <person name="Choi T."/>
            <person name="Kim D."/>
            <person name="Ryu S."/>
            <person name="Kim W."/>
        </authorList>
    </citation>
    <scope>NUCLEOTIDE SEQUENCE [LARGE SCALE GENOMIC DNA]</scope>
    <source>
        <tissue evidence="2">Muscle</tissue>
    </source>
</reference>
<dbReference type="Proteomes" id="UP000324222">
    <property type="component" value="Unassembled WGS sequence"/>
</dbReference>
<dbReference type="AlphaFoldDB" id="A0A5B7G2X3"/>
<evidence type="ECO:0000313" key="2">
    <source>
        <dbReference type="EMBL" id="MPC54430.1"/>
    </source>
</evidence>
<accession>A0A5B7G2X3</accession>
<comment type="caution">
    <text evidence="2">The sequence shown here is derived from an EMBL/GenBank/DDBJ whole genome shotgun (WGS) entry which is preliminary data.</text>
</comment>
<proteinExistence type="predicted"/>
<keyword evidence="3" id="KW-1185">Reference proteome</keyword>
<organism evidence="2 3">
    <name type="scientific">Portunus trituberculatus</name>
    <name type="common">Swimming crab</name>
    <name type="synonym">Neptunus trituberculatus</name>
    <dbReference type="NCBI Taxonomy" id="210409"/>
    <lineage>
        <taxon>Eukaryota</taxon>
        <taxon>Metazoa</taxon>
        <taxon>Ecdysozoa</taxon>
        <taxon>Arthropoda</taxon>
        <taxon>Crustacea</taxon>
        <taxon>Multicrustacea</taxon>
        <taxon>Malacostraca</taxon>
        <taxon>Eumalacostraca</taxon>
        <taxon>Eucarida</taxon>
        <taxon>Decapoda</taxon>
        <taxon>Pleocyemata</taxon>
        <taxon>Brachyura</taxon>
        <taxon>Eubrachyura</taxon>
        <taxon>Portunoidea</taxon>
        <taxon>Portunidae</taxon>
        <taxon>Portuninae</taxon>
        <taxon>Portunus</taxon>
    </lineage>
</organism>
<name>A0A5B7G2X3_PORTR</name>
<feature type="compositionally biased region" description="Polar residues" evidence="1">
    <location>
        <begin position="200"/>
        <end position="212"/>
    </location>
</feature>
<gene>
    <name evidence="2" type="ORF">E2C01_048346</name>
</gene>
<evidence type="ECO:0000256" key="1">
    <source>
        <dbReference type="SAM" id="MobiDB-lite"/>
    </source>
</evidence>
<evidence type="ECO:0000313" key="3">
    <source>
        <dbReference type="Proteomes" id="UP000324222"/>
    </source>
</evidence>